<name>A0AAP2E236_9BACT</name>
<proteinExistence type="predicted"/>
<dbReference type="Proteomes" id="UP001319080">
    <property type="component" value="Unassembled WGS sequence"/>
</dbReference>
<evidence type="ECO:0000313" key="1">
    <source>
        <dbReference type="EMBL" id="MBT1711571.1"/>
    </source>
</evidence>
<dbReference type="SUPFAM" id="SSF110296">
    <property type="entry name" value="Oligoxyloglucan reducing end-specific cellobiohydrolase"/>
    <property type="match status" value="1"/>
</dbReference>
<keyword evidence="2" id="KW-1185">Reference proteome</keyword>
<evidence type="ECO:0008006" key="3">
    <source>
        <dbReference type="Google" id="ProtNLM"/>
    </source>
</evidence>
<organism evidence="1 2">
    <name type="scientific">Dawidia cretensis</name>
    <dbReference type="NCBI Taxonomy" id="2782350"/>
    <lineage>
        <taxon>Bacteria</taxon>
        <taxon>Pseudomonadati</taxon>
        <taxon>Bacteroidota</taxon>
        <taxon>Cytophagia</taxon>
        <taxon>Cytophagales</taxon>
        <taxon>Chryseotaleaceae</taxon>
        <taxon>Dawidia</taxon>
    </lineage>
</organism>
<accession>A0AAP2E236</accession>
<comment type="caution">
    <text evidence="1">The sequence shown here is derived from an EMBL/GenBank/DDBJ whole genome shotgun (WGS) entry which is preliminary data.</text>
</comment>
<protein>
    <recommendedName>
        <fullName evidence="3">Photosynthesis system II assembly factor Ycf48/Hcf136-like domain-containing protein</fullName>
    </recommendedName>
</protein>
<reference evidence="1 2" key="1">
    <citation type="submission" date="2021-05" db="EMBL/GenBank/DDBJ databases">
        <title>A Polyphasic approach of four new species of the genus Ohtaekwangia: Ohtaekwangia histidinii sp. nov., Ohtaekwangia cretensis sp. nov., Ohtaekwangia indiensis sp. nov., Ohtaekwangia reichenbachii sp. nov. from diverse environment.</title>
        <authorList>
            <person name="Octaviana S."/>
        </authorList>
    </citation>
    <scope>NUCLEOTIDE SEQUENCE [LARGE SCALE GENOMIC DNA]</scope>
    <source>
        <strain evidence="1 2">PWU5</strain>
    </source>
</reference>
<dbReference type="AlphaFoldDB" id="A0AAP2E236"/>
<dbReference type="EMBL" id="JAHESE010000036">
    <property type="protein sequence ID" value="MBT1711571.1"/>
    <property type="molecule type" value="Genomic_DNA"/>
</dbReference>
<evidence type="ECO:0000313" key="2">
    <source>
        <dbReference type="Proteomes" id="UP001319080"/>
    </source>
</evidence>
<sequence>MNGWVDGTWSLDNGEAWMSVSGQGIVYTADYGITWQHLPIVETKQQRYSALYFNTKKEGIVGSLWNLIGYTDDNCRHWQRMPTPLDQKAYTKTNRSARPEINDIAIFRDYFLVTQESMVFFTHRDSIYWKALPGYVGFNTDANNDVLYLIKDNNRVVRADDHLEAIHQYPKASIPQARFCRNGSLFTTNGREVVQYKNDNSLRVAPMTSDKLARVAPVIFGYYEMGQFAVAENKIYQAPLSADGRESNDWEEVLTLPFTVKDPEKLSYLSPDELLYRVSDDSLCYYNIKTETVDIASLSALFAKLETNGVTSITFSQGSQGCFHGYSQDLVYTLQGTQYILTEQTSDDEEVKPIKPGAREIDAAVVDALLHRIIRPDPKRVTVHDLGFTTADFVRCKKDIRHYQQGETSKKKKKKSSRFEDTDDRFFFNKNKLDFDRLVALVDSIPVVDSLTLEHALLEQARQFISTTSNWIKIELKDNQNNILEITHRYYSVNSFCLPWKLEIRNATTTSMDLEITRFMQTYCPGLIPGSNKVPLLHSLVRMMYK</sequence>
<dbReference type="RefSeq" id="WP_254087140.1">
    <property type="nucleotide sequence ID" value="NZ_JAHESE010000036.1"/>
</dbReference>
<gene>
    <name evidence="1" type="ORF">KK062_25230</name>
</gene>